<feature type="compositionally biased region" description="Basic and acidic residues" evidence="1">
    <location>
        <begin position="158"/>
        <end position="169"/>
    </location>
</feature>
<keyword evidence="3" id="KW-1185">Reference proteome</keyword>
<feature type="compositionally biased region" description="Acidic residues" evidence="1">
    <location>
        <begin position="176"/>
        <end position="194"/>
    </location>
</feature>
<feature type="region of interest" description="Disordered" evidence="1">
    <location>
        <begin position="86"/>
        <end position="109"/>
    </location>
</feature>
<dbReference type="Proteomes" id="UP001497516">
    <property type="component" value="Chromosome 3"/>
</dbReference>
<sequence length="194" mass="20586">MKNHDHRGSGGKGREKEEMAAPARRESSRRAGTDDDAAVEEMLRSAQDEIMLKLSVDSHISKTPNGSDSLPSDLRRRLDALKSVTASTSSAALKSASASSSAVASAGQSQDELMARFDALKVKGRSGSGAAPVLPSPDLTGSGGFRTVDEDDEEDEVEKIIRWAKDAARLDPSPPSDDDDDCHSDDDDDGDVTE</sequence>
<evidence type="ECO:0000256" key="1">
    <source>
        <dbReference type="SAM" id="MobiDB-lite"/>
    </source>
</evidence>
<proteinExistence type="predicted"/>
<feature type="region of interest" description="Disordered" evidence="1">
    <location>
        <begin position="1"/>
        <end position="37"/>
    </location>
</feature>
<feature type="compositionally biased region" description="Low complexity" evidence="1">
    <location>
        <begin position="86"/>
        <end position="106"/>
    </location>
</feature>
<feature type="compositionally biased region" description="Basic and acidic residues" evidence="1">
    <location>
        <begin position="1"/>
        <end position="33"/>
    </location>
</feature>
<evidence type="ECO:0000313" key="2">
    <source>
        <dbReference type="EMBL" id="CAL1374924.1"/>
    </source>
</evidence>
<name>A0AAV2DM60_9ROSI</name>
<reference evidence="2 3" key="1">
    <citation type="submission" date="2024-04" db="EMBL/GenBank/DDBJ databases">
        <authorList>
            <person name="Fracassetti M."/>
        </authorList>
    </citation>
    <scope>NUCLEOTIDE SEQUENCE [LARGE SCALE GENOMIC DNA]</scope>
</reference>
<protein>
    <submittedName>
        <fullName evidence="2">Uncharacterized protein</fullName>
    </submittedName>
</protein>
<dbReference type="AlphaFoldDB" id="A0AAV2DM60"/>
<dbReference type="EMBL" id="OZ034816">
    <property type="protein sequence ID" value="CAL1374924.1"/>
    <property type="molecule type" value="Genomic_DNA"/>
</dbReference>
<evidence type="ECO:0000313" key="3">
    <source>
        <dbReference type="Proteomes" id="UP001497516"/>
    </source>
</evidence>
<feature type="region of interest" description="Disordered" evidence="1">
    <location>
        <begin position="125"/>
        <end position="194"/>
    </location>
</feature>
<gene>
    <name evidence="2" type="ORF">LTRI10_LOCUS16757</name>
</gene>
<accession>A0AAV2DM60</accession>
<organism evidence="2 3">
    <name type="scientific">Linum trigynum</name>
    <dbReference type="NCBI Taxonomy" id="586398"/>
    <lineage>
        <taxon>Eukaryota</taxon>
        <taxon>Viridiplantae</taxon>
        <taxon>Streptophyta</taxon>
        <taxon>Embryophyta</taxon>
        <taxon>Tracheophyta</taxon>
        <taxon>Spermatophyta</taxon>
        <taxon>Magnoliopsida</taxon>
        <taxon>eudicotyledons</taxon>
        <taxon>Gunneridae</taxon>
        <taxon>Pentapetalae</taxon>
        <taxon>rosids</taxon>
        <taxon>fabids</taxon>
        <taxon>Malpighiales</taxon>
        <taxon>Linaceae</taxon>
        <taxon>Linum</taxon>
    </lineage>
</organism>